<name>A0A251TK28_HELAN</name>
<reference evidence="2" key="2">
    <citation type="submission" date="2017-02" db="EMBL/GenBank/DDBJ databases">
        <title>Sunflower complete genome.</title>
        <authorList>
            <person name="Langlade N."/>
            <person name="Munos S."/>
        </authorList>
    </citation>
    <scope>NUCLEOTIDE SEQUENCE [LARGE SCALE GENOMIC DNA]</scope>
    <source>
        <tissue evidence="2">Leaves</tissue>
    </source>
</reference>
<sequence length="58" mass="6887">MPLNFLVGFNFTLQIYIPLKIQTLYLKNFPLSLLTKPFNNFPQFFSHPPKLLVFPLKF</sequence>
<evidence type="ECO:0000313" key="3">
    <source>
        <dbReference type="Proteomes" id="UP000215914"/>
    </source>
</evidence>
<dbReference type="EMBL" id="CM007899">
    <property type="protein sequence ID" value="OTG10962.1"/>
    <property type="molecule type" value="Genomic_DNA"/>
</dbReference>
<protein>
    <submittedName>
        <fullName evidence="2">Uncharacterized protein</fullName>
    </submittedName>
</protein>
<dbReference type="Gramene" id="mRNA:HanXRQr2_Chr10g0432361">
    <property type="protein sequence ID" value="CDS:HanXRQr2_Chr10g0432361.1"/>
    <property type="gene ID" value="HanXRQr2_Chr10g0432361"/>
</dbReference>
<keyword evidence="3" id="KW-1185">Reference proteome</keyword>
<evidence type="ECO:0000313" key="1">
    <source>
        <dbReference type="EMBL" id="KAF5785749.1"/>
    </source>
</evidence>
<dbReference type="InParanoid" id="A0A251TK28"/>
<dbReference type="Proteomes" id="UP000215914">
    <property type="component" value="Chromosome 10"/>
</dbReference>
<gene>
    <name evidence="2" type="ORF">HannXRQ_Chr10g0293551</name>
    <name evidence="1" type="ORF">HanXRQr2_Chr10g0432361</name>
</gene>
<proteinExistence type="predicted"/>
<evidence type="ECO:0000313" key="2">
    <source>
        <dbReference type="EMBL" id="OTG10962.1"/>
    </source>
</evidence>
<reference evidence="1" key="3">
    <citation type="submission" date="2020-06" db="EMBL/GenBank/DDBJ databases">
        <title>Helianthus annuus Genome sequencing and assembly Release 2.</title>
        <authorList>
            <person name="Gouzy J."/>
            <person name="Langlade N."/>
            <person name="Munos S."/>
        </authorList>
    </citation>
    <scope>NUCLEOTIDE SEQUENCE</scope>
    <source>
        <tissue evidence="1">Leaves</tissue>
    </source>
</reference>
<accession>A0A251TK28</accession>
<organism evidence="2 3">
    <name type="scientific">Helianthus annuus</name>
    <name type="common">Common sunflower</name>
    <dbReference type="NCBI Taxonomy" id="4232"/>
    <lineage>
        <taxon>Eukaryota</taxon>
        <taxon>Viridiplantae</taxon>
        <taxon>Streptophyta</taxon>
        <taxon>Embryophyta</taxon>
        <taxon>Tracheophyta</taxon>
        <taxon>Spermatophyta</taxon>
        <taxon>Magnoliopsida</taxon>
        <taxon>eudicotyledons</taxon>
        <taxon>Gunneridae</taxon>
        <taxon>Pentapetalae</taxon>
        <taxon>asterids</taxon>
        <taxon>campanulids</taxon>
        <taxon>Asterales</taxon>
        <taxon>Asteraceae</taxon>
        <taxon>Asteroideae</taxon>
        <taxon>Heliantheae alliance</taxon>
        <taxon>Heliantheae</taxon>
        <taxon>Helianthus</taxon>
    </lineage>
</organism>
<reference evidence="1 3" key="1">
    <citation type="journal article" date="2017" name="Nature">
        <title>The sunflower genome provides insights into oil metabolism, flowering and Asterid evolution.</title>
        <authorList>
            <person name="Badouin H."/>
            <person name="Gouzy J."/>
            <person name="Grassa C.J."/>
            <person name="Murat F."/>
            <person name="Staton S.E."/>
            <person name="Cottret L."/>
            <person name="Lelandais-Briere C."/>
            <person name="Owens G.L."/>
            <person name="Carrere S."/>
            <person name="Mayjonade B."/>
            <person name="Legrand L."/>
            <person name="Gill N."/>
            <person name="Kane N.C."/>
            <person name="Bowers J.E."/>
            <person name="Hubner S."/>
            <person name="Bellec A."/>
            <person name="Berard A."/>
            <person name="Berges H."/>
            <person name="Blanchet N."/>
            <person name="Boniface M.C."/>
            <person name="Brunel D."/>
            <person name="Catrice O."/>
            <person name="Chaidir N."/>
            <person name="Claudel C."/>
            <person name="Donnadieu C."/>
            <person name="Faraut T."/>
            <person name="Fievet G."/>
            <person name="Helmstetter N."/>
            <person name="King M."/>
            <person name="Knapp S.J."/>
            <person name="Lai Z."/>
            <person name="Le Paslier M.C."/>
            <person name="Lippi Y."/>
            <person name="Lorenzon L."/>
            <person name="Mandel J.R."/>
            <person name="Marage G."/>
            <person name="Marchand G."/>
            <person name="Marquand E."/>
            <person name="Bret-Mestries E."/>
            <person name="Morien E."/>
            <person name="Nambeesan S."/>
            <person name="Nguyen T."/>
            <person name="Pegot-Espagnet P."/>
            <person name="Pouilly N."/>
            <person name="Raftis F."/>
            <person name="Sallet E."/>
            <person name="Schiex T."/>
            <person name="Thomas J."/>
            <person name="Vandecasteele C."/>
            <person name="Vares D."/>
            <person name="Vear F."/>
            <person name="Vautrin S."/>
            <person name="Crespi M."/>
            <person name="Mangin B."/>
            <person name="Burke J.M."/>
            <person name="Salse J."/>
            <person name="Munos S."/>
            <person name="Vincourt P."/>
            <person name="Rieseberg L.H."/>
            <person name="Langlade N.B."/>
        </authorList>
    </citation>
    <scope>NUCLEOTIDE SEQUENCE [LARGE SCALE GENOMIC DNA]</scope>
    <source>
        <strain evidence="3">cv. SF193</strain>
        <tissue evidence="1">Leaves</tissue>
    </source>
</reference>
<dbReference type="AlphaFoldDB" id="A0A251TK28"/>
<dbReference type="EMBL" id="MNCJ02000325">
    <property type="protein sequence ID" value="KAF5785749.1"/>
    <property type="molecule type" value="Genomic_DNA"/>
</dbReference>